<dbReference type="InterPro" id="IPR039273">
    <property type="entry name" value="TEPSIN"/>
</dbReference>
<feature type="region of interest" description="Disordered" evidence="5">
    <location>
        <begin position="246"/>
        <end position="265"/>
    </location>
</feature>
<feature type="region of interest" description="Disordered" evidence="5">
    <location>
        <begin position="579"/>
        <end position="614"/>
    </location>
</feature>
<accession>A0A7S4P0X2</accession>
<evidence type="ECO:0000259" key="6">
    <source>
        <dbReference type="Pfam" id="PF01417"/>
    </source>
</evidence>
<proteinExistence type="predicted"/>
<evidence type="ECO:0000256" key="1">
    <source>
        <dbReference type="ARBA" id="ARBA00004541"/>
    </source>
</evidence>
<evidence type="ECO:0000256" key="2">
    <source>
        <dbReference type="ARBA" id="ARBA00004601"/>
    </source>
</evidence>
<evidence type="ECO:0000313" key="7">
    <source>
        <dbReference type="EMBL" id="CAE2320097.1"/>
    </source>
</evidence>
<evidence type="ECO:0000256" key="3">
    <source>
        <dbReference type="ARBA" id="ARBA00023034"/>
    </source>
</evidence>
<protein>
    <recommendedName>
        <fullName evidence="6">ENTH domain-containing protein</fullName>
    </recommendedName>
</protein>
<evidence type="ECO:0000256" key="5">
    <source>
        <dbReference type="SAM" id="MobiDB-lite"/>
    </source>
</evidence>
<dbReference type="AlphaFoldDB" id="A0A7S4P0X2"/>
<feature type="compositionally biased region" description="Basic and acidic residues" evidence="5">
    <location>
        <begin position="579"/>
        <end position="589"/>
    </location>
</feature>
<feature type="region of interest" description="Disordered" evidence="5">
    <location>
        <begin position="201"/>
        <end position="233"/>
    </location>
</feature>
<dbReference type="PANTHER" id="PTHR21514:SF0">
    <property type="entry name" value="AP-4 COMPLEX ACCESSORY SUBUNIT TEPSIN"/>
    <property type="match status" value="1"/>
</dbReference>
<keyword evidence="4" id="KW-0968">Cytoplasmic vesicle</keyword>
<sequence>MDACSVIEDQLLARLDKKSSNVKLKTLRIIKLLCDSGSPSFKRDMQRRTTAIRECLHWRGDPHPTMGELPSQMVRETAQQVINAVFDTETQQLRSNPPPTAAAPPPLSTISDNVMGLKDTQPHVESKRYEGFGSDTSRSTDDGHRSLNSYFSHHVQQNSAQHGNNSRMAGFGTVSKDQGGLGLVKGAATVLSSGLTQFKDKITKPAGSSDLPDSTSGRGQGGMSGGGSYTGGQAVMGNMVQEVQRLPQAPPPSSASSHESSSLNANSLGRQVPAFAEPQVEPVRPAVGAYEESVVQALTAPGGLRAAPPKEELRDLVNKCPSLDLPLLVALLCSKLEADAWQSRLKTLHVLDALLKAENTEVKHKVHKLLQHRLALIESLSSSPQAALADMSQKVLKEISSISAEPAQPQTSRNASNDLLDLGLEVKQPVAPTSLFAGLTIAAESNGNPSGAAGGNQRDPSSVDSLFEMSHGTSRQLPSNQSTNDLLQGIFSSSASAKPPPDPLSDLLGMPTGGASAENKMQAAFSGFDFLNPSAAGHPQATGPSIPMMGQNQLGGQATGGLNNVLSSLESDFFAPQLVHEHQQQEPDSKSAGTSAGSDHFSFISTNTCPPSLL</sequence>
<dbReference type="EMBL" id="HBKN01034247">
    <property type="protein sequence ID" value="CAE2320097.1"/>
    <property type="molecule type" value="Transcribed_RNA"/>
</dbReference>
<reference evidence="7" key="1">
    <citation type="submission" date="2021-01" db="EMBL/GenBank/DDBJ databases">
        <authorList>
            <person name="Corre E."/>
            <person name="Pelletier E."/>
            <person name="Niang G."/>
            <person name="Scheremetjew M."/>
            <person name="Finn R."/>
            <person name="Kale V."/>
            <person name="Holt S."/>
            <person name="Cochrane G."/>
            <person name="Meng A."/>
            <person name="Brown T."/>
            <person name="Cohen L."/>
        </authorList>
    </citation>
    <scope>NUCLEOTIDE SEQUENCE</scope>
    <source>
        <strain evidence="7">CCMP 2712</strain>
    </source>
</reference>
<organism evidence="7">
    <name type="scientific">Guillardia theta</name>
    <name type="common">Cryptophyte</name>
    <name type="synonym">Cryptomonas phi</name>
    <dbReference type="NCBI Taxonomy" id="55529"/>
    <lineage>
        <taxon>Eukaryota</taxon>
        <taxon>Cryptophyceae</taxon>
        <taxon>Pyrenomonadales</taxon>
        <taxon>Geminigeraceae</taxon>
        <taxon>Guillardia</taxon>
    </lineage>
</organism>
<dbReference type="GO" id="GO:0032588">
    <property type="term" value="C:trans-Golgi network membrane"/>
    <property type="evidence" value="ECO:0007669"/>
    <property type="project" value="TreeGrafter"/>
</dbReference>
<dbReference type="InterPro" id="IPR035802">
    <property type="entry name" value="ENTH/VHS_tepsin"/>
</dbReference>
<feature type="domain" description="ENTH" evidence="6">
    <location>
        <begin position="4"/>
        <end position="89"/>
    </location>
</feature>
<feature type="compositionally biased region" description="Low complexity" evidence="5">
    <location>
        <begin position="254"/>
        <end position="265"/>
    </location>
</feature>
<dbReference type="InterPro" id="IPR008942">
    <property type="entry name" value="ENTH_VHS"/>
</dbReference>
<feature type="region of interest" description="Disordered" evidence="5">
    <location>
        <begin position="447"/>
        <end position="482"/>
    </location>
</feature>
<keyword evidence="3" id="KW-0333">Golgi apparatus</keyword>
<feature type="compositionally biased region" description="Polar residues" evidence="5">
    <location>
        <begin position="471"/>
        <end position="482"/>
    </location>
</feature>
<feature type="compositionally biased region" description="Gly residues" evidence="5">
    <location>
        <begin position="218"/>
        <end position="230"/>
    </location>
</feature>
<gene>
    <name evidence="7" type="ORF">GTHE00462_LOCUS26698</name>
</gene>
<dbReference type="PANTHER" id="PTHR21514">
    <property type="entry name" value="AP-4 COMPLEX ACCESSORY SUBUNIT TEPSIN"/>
    <property type="match status" value="1"/>
</dbReference>
<dbReference type="CDD" id="cd03572">
    <property type="entry name" value="ENTH_like_Tepsin"/>
    <property type="match status" value="1"/>
</dbReference>
<dbReference type="Pfam" id="PF01417">
    <property type="entry name" value="ENTH"/>
    <property type="match status" value="1"/>
</dbReference>
<dbReference type="GO" id="GO:0031410">
    <property type="term" value="C:cytoplasmic vesicle"/>
    <property type="evidence" value="ECO:0007669"/>
    <property type="project" value="UniProtKB-SubCell"/>
</dbReference>
<comment type="subcellular location">
    <subcellularLocation>
        <location evidence="1">Cytoplasmic vesicle</location>
    </subcellularLocation>
    <subcellularLocation>
        <location evidence="2">Golgi apparatus</location>
        <location evidence="2">trans-Golgi network</location>
    </subcellularLocation>
</comment>
<feature type="compositionally biased region" description="Polar residues" evidence="5">
    <location>
        <begin position="591"/>
        <end position="614"/>
    </location>
</feature>
<dbReference type="InterPro" id="IPR013809">
    <property type="entry name" value="ENTH"/>
</dbReference>
<name>A0A7S4P0X2_GUITH</name>
<evidence type="ECO:0000256" key="4">
    <source>
        <dbReference type="ARBA" id="ARBA00023329"/>
    </source>
</evidence>
<dbReference type="Gene3D" id="1.25.40.90">
    <property type="match status" value="1"/>
</dbReference>